<dbReference type="Proteomes" id="UP000271098">
    <property type="component" value="Unassembled WGS sequence"/>
</dbReference>
<protein>
    <submittedName>
        <fullName evidence="3">Pentatricopeptide repeat-containing protein</fullName>
    </submittedName>
</protein>
<sequence length="112" mass="12676">MNQNEKIKAVAKGKKPPTITKVITYATSDEITNADRSGRDDCSTCKFSYFSITKIAYDIPAHGDLLTKLIRNGPKQYPFKFDELRDILLRGSRIFLAEPSLLEVCSFFYCSV</sequence>
<evidence type="ECO:0000313" key="1">
    <source>
        <dbReference type="EMBL" id="VDN25670.1"/>
    </source>
</evidence>
<dbReference type="EMBL" id="UYRT01082217">
    <property type="protein sequence ID" value="VDN25670.1"/>
    <property type="molecule type" value="Genomic_DNA"/>
</dbReference>
<dbReference type="AlphaFoldDB" id="A0A183E2S6"/>
<dbReference type="OrthoDB" id="5857583at2759"/>
<name>A0A183E2S6_9BILA</name>
<keyword evidence="2" id="KW-1185">Reference proteome</keyword>
<organism evidence="3">
    <name type="scientific">Gongylonema pulchrum</name>
    <dbReference type="NCBI Taxonomy" id="637853"/>
    <lineage>
        <taxon>Eukaryota</taxon>
        <taxon>Metazoa</taxon>
        <taxon>Ecdysozoa</taxon>
        <taxon>Nematoda</taxon>
        <taxon>Chromadorea</taxon>
        <taxon>Rhabditida</taxon>
        <taxon>Spirurina</taxon>
        <taxon>Spiruromorpha</taxon>
        <taxon>Spiruroidea</taxon>
        <taxon>Gongylonematidae</taxon>
        <taxon>Gongylonema</taxon>
    </lineage>
</organism>
<evidence type="ECO:0000313" key="2">
    <source>
        <dbReference type="Proteomes" id="UP000271098"/>
    </source>
</evidence>
<proteinExistence type="predicted"/>
<accession>A0A183E2S6</accession>
<reference evidence="1 2" key="2">
    <citation type="submission" date="2018-11" db="EMBL/GenBank/DDBJ databases">
        <authorList>
            <consortium name="Pathogen Informatics"/>
        </authorList>
    </citation>
    <scope>NUCLEOTIDE SEQUENCE [LARGE SCALE GENOMIC DNA]</scope>
</reference>
<evidence type="ECO:0000313" key="3">
    <source>
        <dbReference type="WBParaSite" id="GPUH_0001528701-mRNA-1"/>
    </source>
</evidence>
<reference evidence="3" key="1">
    <citation type="submission" date="2016-06" db="UniProtKB">
        <authorList>
            <consortium name="WormBaseParasite"/>
        </authorList>
    </citation>
    <scope>IDENTIFICATION</scope>
</reference>
<gene>
    <name evidence="1" type="ORF">GPUH_LOCUS15264</name>
</gene>
<dbReference type="WBParaSite" id="GPUH_0001528701-mRNA-1">
    <property type="protein sequence ID" value="GPUH_0001528701-mRNA-1"/>
    <property type="gene ID" value="GPUH_0001528701"/>
</dbReference>